<name>E0XW61_9BACT</name>
<feature type="compositionally biased region" description="Basic and acidic residues" evidence="1">
    <location>
        <begin position="34"/>
        <end position="46"/>
    </location>
</feature>
<organism evidence="2">
    <name type="scientific">uncultured Acidobacteria bacterium HF4000_26D02</name>
    <dbReference type="NCBI Taxonomy" id="710731"/>
    <lineage>
        <taxon>Bacteria</taxon>
        <taxon>Pseudomonadati</taxon>
        <taxon>Acidobacteriota</taxon>
        <taxon>environmental samples</taxon>
    </lineage>
</organism>
<proteinExistence type="predicted"/>
<evidence type="ECO:0000313" key="2">
    <source>
        <dbReference type="EMBL" id="ADI18652.1"/>
    </source>
</evidence>
<dbReference type="AlphaFoldDB" id="E0XW61"/>
<feature type="region of interest" description="Disordered" evidence="1">
    <location>
        <begin position="1"/>
        <end position="46"/>
    </location>
</feature>
<evidence type="ECO:0000256" key="1">
    <source>
        <dbReference type="SAM" id="MobiDB-lite"/>
    </source>
</evidence>
<sequence length="46" mass="5249">MARPQGRKVGDATLPRKASKESFGYPYRKPTQVGEEKILRRECEPS</sequence>
<dbReference type="EMBL" id="GU474896">
    <property type="protein sequence ID" value="ADI18652.1"/>
    <property type="molecule type" value="Genomic_DNA"/>
</dbReference>
<accession>E0XW61</accession>
<protein>
    <submittedName>
        <fullName evidence="2">Uncharacterized protein</fullName>
    </submittedName>
</protein>
<reference evidence="2" key="1">
    <citation type="journal article" date="2011" name="Environ. Microbiol.">
        <title>Time-series analyses of Monterey Bay coastal microbial picoplankton using a 'genome proxy' microarray.</title>
        <authorList>
            <person name="Rich V.I."/>
            <person name="Pham V.D."/>
            <person name="Eppley J."/>
            <person name="Shi Y."/>
            <person name="DeLong E.F."/>
        </authorList>
    </citation>
    <scope>NUCLEOTIDE SEQUENCE</scope>
</reference>